<dbReference type="Proteomes" id="UP000245125">
    <property type="component" value="Unassembled WGS sequence"/>
</dbReference>
<dbReference type="AlphaFoldDB" id="A0A2U3QFC9"/>
<reference evidence="2" key="1">
    <citation type="submission" date="2018-03" db="EMBL/GenBank/DDBJ databases">
        <authorList>
            <person name="Zecchin S."/>
        </authorList>
    </citation>
    <scope>NUCLEOTIDE SEQUENCE [LARGE SCALE GENOMIC DNA]</scope>
</reference>
<organism evidence="1 2">
    <name type="scientific">Candidatus Sulfobium mesophilum</name>
    <dbReference type="NCBI Taxonomy" id="2016548"/>
    <lineage>
        <taxon>Bacteria</taxon>
        <taxon>Pseudomonadati</taxon>
        <taxon>Nitrospirota</taxon>
        <taxon>Nitrospiria</taxon>
        <taxon>Nitrospirales</taxon>
        <taxon>Nitrospiraceae</taxon>
        <taxon>Candidatus Sulfobium</taxon>
    </lineage>
</organism>
<name>A0A2U3QFC9_9BACT</name>
<gene>
    <name evidence="1" type="ORF">NBG4_160020</name>
</gene>
<evidence type="ECO:0000313" key="1">
    <source>
        <dbReference type="EMBL" id="SPQ00055.1"/>
    </source>
</evidence>
<accession>A0A2U3QFC9</accession>
<evidence type="ECO:0000313" key="2">
    <source>
        <dbReference type="Proteomes" id="UP000245125"/>
    </source>
</evidence>
<protein>
    <submittedName>
        <fullName evidence="1">Uncharacterized protein</fullName>
    </submittedName>
</protein>
<sequence>MAGYIILAKSTTFNPETIIAVDHKSRLSAKEFENFPIAREDEVSLTRKKIDHGNWMLSMI</sequence>
<keyword evidence="2" id="KW-1185">Reference proteome</keyword>
<proteinExistence type="predicted"/>
<dbReference type="EMBL" id="OUUY01000060">
    <property type="protein sequence ID" value="SPQ00055.1"/>
    <property type="molecule type" value="Genomic_DNA"/>
</dbReference>